<feature type="region of interest" description="Disordered" evidence="1">
    <location>
        <begin position="383"/>
        <end position="408"/>
    </location>
</feature>
<keyword evidence="3" id="KW-1185">Reference proteome</keyword>
<feature type="region of interest" description="Disordered" evidence="1">
    <location>
        <begin position="19"/>
        <end position="78"/>
    </location>
</feature>
<dbReference type="AlphaFoldDB" id="A0A8C3FJM6"/>
<dbReference type="GeneTree" id="ENSGT00940000162903"/>
<name>A0A8C3FJM6_CHRPI</name>
<dbReference type="Ensembl" id="ENSCPBT00000011453.1">
    <property type="protein sequence ID" value="ENSCPBP00000009526.1"/>
    <property type="gene ID" value="ENSCPBG00000007364.1"/>
</dbReference>
<dbReference type="Proteomes" id="UP000694380">
    <property type="component" value="Unplaced"/>
</dbReference>
<accession>A0A8C3FJM6</accession>
<protein>
    <submittedName>
        <fullName evidence="2">Uncharacterized protein</fullName>
    </submittedName>
</protein>
<dbReference type="PANTHER" id="PTHR46880">
    <property type="entry name" value="RAS-ASSOCIATING DOMAIN-CONTAINING PROTEIN"/>
    <property type="match status" value="1"/>
</dbReference>
<evidence type="ECO:0000256" key="1">
    <source>
        <dbReference type="SAM" id="MobiDB-lite"/>
    </source>
</evidence>
<evidence type="ECO:0000313" key="3">
    <source>
        <dbReference type="Proteomes" id="UP000694380"/>
    </source>
</evidence>
<reference evidence="2" key="1">
    <citation type="submission" date="2025-08" db="UniProtKB">
        <authorList>
            <consortium name="Ensembl"/>
        </authorList>
    </citation>
    <scope>IDENTIFICATION</scope>
</reference>
<feature type="compositionally biased region" description="Basic and acidic residues" evidence="1">
    <location>
        <begin position="32"/>
        <end position="41"/>
    </location>
</feature>
<dbReference type="OMA" id="CINIITH"/>
<sequence length="563" mass="64494">MPPKKIHIQQTLTGMFKHRSEEMWDCQSKRRATNEEAESHPQGKNADTFTPLSCGEPQQPQREDTNETAEFLGKRSETQPSHAVWSKMQFEEFKNKSYWLFASGGKLGCTVCHDISNLKLHSARGVNISLNWASCELSSYGKNKETELEKAAFETTARVFRTAYYIAKTNRPLSDHESLIDLQQINRIKTGRLCLHKLFYYATINHISTEMKKRILQSIRAATIKEEILKCLLHCGFTKELLLEVLISFCSDGTNVMLGFKAGVGKLLQMDFPNMILWHCLHHRLELDDDEALEVTRGRNDFKSFLDALYSFTHANELHIVLQKINRLRLCSANFIRNLSLMLDVLTELKNLSEMLQERDMTIPKADNLMKMCIKRIKNLKTDPGVPSEQDKTITTASNKADQSTHEERASDYKNLINNLSVLNPEKWQENPHIGEKEIRALADQLRINQQETHLGFVEFKASGGKNIPGKLKKLIPAVDTLAANNADCERGFSVMNNIITVKWTALITRHVADLLFISYVGPPYTQWNHMPYVKLWLGKGRRAAHSSQDNIFALWNQLQRSY</sequence>
<evidence type="ECO:0000313" key="2">
    <source>
        <dbReference type="Ensembl" id="ENSCPBP00000009526.1"/>
    </source>
</evidence>
<feature type="compositionally biased region" description="Polar residues" evidence="1">
    <location>
        <begin position="393"/>
        <end position="402"/>
    </location>
</feature>
<dbReference type="PANTHER" id="PTHR46880:SF8">
    <property type="entry name" value="E3 SUMO-PROTEIN LIGASE KIAA1586"/>
    <property type="match status" value="1"/>
</dbReference>
<proteinExistence type="predicted"/>
<reference evidence="2" key="2">
    <citation type="submission" date="2025-09" db="UniProtKB">
        <authorList>
            <consortium name="Ensembl"/>
        </authorList>
    </citation>
    <scope>IDENTIFICATION</scope>
</reference>
<feature type="compositionally biased region" description="Polar residues" evidence="1">
    <location>
        <begin position="45"/>
        <end position="60"/>
    </location>
</feature>
<organism evidence="2 3">
    <name type="scientific">Chrysemys picta bellii</name>
    <name type="common">Western painted turtle</name>
    <name type="synonym">Emys bellii</name>
    <dbReference type="NCBI Taxonomy" id="8478"/>
    <lineage>
        <taxon>Eukaryota</taxon>
        <taxon>Metazoa</taxon>
        <taxon>Chordata</taxon>
        <taxon>Craniata</taxon>
        <taxon>Vertebrata</taxon>
        <taxon>Euteleostomi</taxon>
        <taxon>Archelosauria</taxon>
        <taxon>Testudinata</taxon>
        <taxon>Testudines</taxon>
        <taxon>Cryptodira</taxon>
        <taxon>Durocryptodira</taxon>
        <taxon>Testudinoidea</taxon>
        <taxon>Emydidae</taxon>
        <taxon>Chrysemys</taxon>
    </lineage>
</organism>